<evidence type="ECO:0000256" key="1">
    <source>
        <dbReference type="SAM" id="MobiDB-lite"/>
    </source>
</evidence>
<name>A0ABP9HMK7_9ACTN</name>
<comment type="caution">
    <text evidence="2">The sequence shown here is derived from an EMBL/GenBank/DDBJ whole genome shotgun (WGS) entry which is preliminary data.</text>
</comment>
<dbReference type="EMBL" id="BAABHS010000016">
    <property type="protein sequence ID" value="GAA4974352.1"/>
    <property type="molecule type" value="Genomic_DNA"/>
</dbReference>
<evidence type="ECO:0000313" key="2">
    <source>
        <dbReference type="EMBL" id="GAA4974352.1"/>
    </source>
</evidence>
<reference evidence="3" key="1">
    <citation type="journal article" date="2019" name="Int. J. Syst. Evol. Microbiol.">
        <title>The Global Catalogue of Microorganisms (GCM) 10K type strain sequencing project: providing services to taxonomists for standard genome sequencing and annotation.</title>
        <authorList>
            <consortium name="The Broad Institute Genomics Platform"/>
            <consortium name="The Broad Institute Genome Sequencing Center for Infectious Disease"/>
            <person name="Wu L."/>
            <person name="Ma J."/>
        </authorList>
    </citation>
    <scope>NUCLEOTIDE SEQUENCE [LARGE SCALE GENOMIC DNA]</scope>
    <source>
        <strain evidence="3">JCM 17986</strain>
    </source>
</reference>
<organism evidence="2 3">
    <name type="scientific">Yinghuangia aomiensis</name>
    <dbReference type="NCBI Taxonomy" id="676205"/>
    <lineage>
        <taxon>Bacteria</taxon>
        <taxon>Bacillati</taxon>
        <taxon>Actinomycetota</taxon>
        <taxon>Actinomycetes</taxon>
        <taxon>Kitasatosporales</taxon>
        <taxon>Streptomycetaceae</taxon>
        <taxon>Yinghuangia</taxon>
    </lineage>
</organism>
<protein>
    <submittedName>
        <fullName evidence="2">Uncharacterized protein</fullName>
    </submittedName>
</protein>
<evidence type="ECO:0000313" key="3">
    <source>
        <dbReference type="Proteomes" id="UP001500466"/>
    </source>
</evidence>
<proteinExistence type="predicted"/>
<accession>A0ABP9HMK7</accession>
<gene>
    <name evidence="2" type="ORF">GCM10023205_46230</name>
</gene>
<keyword evidence="3" id="KW-1185">Reference proteome</keyword>
<sequence length="138" mass="14171">MGGAGVWGAGGSAGGVFRGRCRVRALTARMGQGCCVSAPEWSNTEEWWSGVCGAAPVGCVGCGAGRAARCPPLRRAVVRRTVARQDGRGESVESQRGRALVLGRIRDEPGFPRPPVEPLGRCGPGRRDSGAASVAVLG</sequence>
<feature type="region of interest" description="Disordered" evidence="1">
    <location>
        <begin position="103"/>
        <end position="138"/>
    </location>
</feature>
<dbReference type="Proteomes" id="UP001500466">
    <property type="component" value="Unassembled WGS sequence"/>
</dbReference>